<dbReference type="EMBL" id="CM010717">
    <property type="protein sequence ID" value="RZC56918.1"/>
    <property type="molecule type" value="Genomic_DNA"/>
</dbReference>
<keyword evidence="5" id="KW-0732">Signal</keyword>
<dbReference type="InterPro" id="IPR013210">
    <property type="entry name" value="LRR_N_plant-typ"/>
</dbReference>
<dbReference type="Pfam" id="PF08263">
    <property type="entry name" value="LRRNT_2"/>
    <property type="match status" value="1"/>
</dbReference>
<dbReference type="SUPFAM" id="SSF52058">
    <property type="entry name" value="L domain-like"/>
    <property type="match status" value="1"/>
</dbReference>
<dbReference type="InterPro" id="IPR001611">
    <property type="entry name" value="Leu-rich_rpt"/>
</dbReference>
<dbReference type="STRING" id="3469.A0A4Y7JAV2"/>
<organism evidence="7 8">
    <name type="scientific">Papaver somniferum</name>
    <name type="common">Opium poppy</name>
    <dbReference type="NCBI Taxonomy" id="3469"/>
    <lineage>
        <taxon>Eukaryota</taxon>
        <taxon>Viridiplantae</taxon>
        <taxon>Streptophyta</taxon>
        <taxon>Embryophyta</taxon>
        <taxon>Tracheophyta</taxon>
        <taxon>Spermatophyta</taxon>
        <taxon>Magnoliopsida</taxon>
        <taxon>Ranunculales</taxon>
        <taxon>Papaveraceae</taxon>
        <taxon>Papaveroideae</taxon>
        <taxon>Papaver</taxon>
    </lineage>
</organism>
<evidence type="ECO:0000256" key="1">
    <source>
        <dbReference type="ARBA" id="ARBA00004196"/>
    </source>
</evidence>
<protein>
    <recommendedName>
        <fullName evidence="6">Leucine-rich repeat-containing N-terminal plant-type domain-containing protein</fullName>
    </recommendedName>
</protein>
<name>A0A4Y7JAV2_PAPSO</name>
<evidence type="ECO:0000259" key="6">
    <source>
        <dbReference type="Pfam" id="PF08263"/>
    </source>
</evidence>
<feature type="signal peptide" evidence="5">
    <location>
        <begin position="1"/>
        <end position="30"/>
    </location>
</feature>
<keyword evidence="2" id="KW-0433">Leucine-rich repeat</keyword>
<evidence type="ECO:0000256" key="3">
    <source>
        <dbReference type="ARBA" id="ARBA00022737"/>
    </source>
</evidence>
<dbReference type="PANTHER" id="PTHR48059:SF4">
    <property type="entry name" value="POLYGALACTURONASE INHIBITOR 1-RELATED"/>
    <property type="match status" value="1"/>
</dbReference>
<evidence type="ECO:0000256" key="2">
    <source>
        <dbReference type="ARBA" id="ARBA00022614"/>
    </source>
</evidence>
<dbReference type="Gene3D" id="3.80.10.10">
    <property type="entry name" value="Ribonuclease Inhibitor"/>
    <property type="match status" value="1"/>
</dbReference>
<dbReference type="OrthoDB" id="676979at2759"/>
<sequence>MKIQHPFPLYFSLFLLFLATITILISPSHGALGKCNPSDYKALMSIKKSLNNPYHLTSWKPNTDCCEWYVVKCDPKTNRINELSLFQGEISGQIPSSVGDLPYLESVTFRHLTNVTGTIPPSFTKLKRLSSLDLSYLSLSGPVPNFLNQLTALTYLDLSFNQFTGTIPPNLSELKNLEAIHLDRNRLTGPIPESFGRFPGPVIPHLFLSHNQLSGPIPKSLAALDYGTIDLSRNRFAGDASVLFNSNHGLTTFIDLSRNQFEFDLTKVKFPKSLTWLDLSHNKIFGRIPEEIKGLELQMLDVSYNNLCGNIPYGGKMQSFQNTAYFHNKCLCGPPMTGCKKVIA</sequence>
<feature type="chain" id="PRO_5021311980" description="Leucine-rich repeat-containing N-terminal plant-type domain-containing protein" evidence="5">
    <location>
        <begin position="31"/>
        <end position="344"/>
    </location>
</feature>
<feature type="domain" description="Leucine-rich repeat-containing N-terminal plant-type" evidence="6">
    <location>
        <begin position="37"/>
        <end position="74"/>
    </location>
</feature>
<gene>
    <name evidence="7" type="ORF">C5167_015769</name>
</gene>
<evidence type="ECO:0000313" key="8">
    <source>
        <dbReference type="Proteomes" id="UP000316621"/>
    </source>
</evidence>
<dbReference type="OMA" id="WIVDISR"/>
<keyword evidence="8" id="KW-1185">Reference proteome</keyword>
<comment type="subcellular location">
    <subcellularLocation>
        <location evidence="1">Cell envelope</location>
    </subcellularLocation>
</comment>
<dbReference type="InterPro" id="IPR051848">
    <property type="entry name" value="PGIP"/>
</dbReference>
<dbReference type="InterPro" id="IPR032675">
    <property type="entry name" value="LRR_dom_sf"/>
</dbReference>
<dbReference type="Pfam" id="PF00560">
    <property type="entry name" value="LRR_1"/>
    <property type="match status" value="4"/>
</dbReference>
<evidence type="ECO:0000256" key="4">
    <source>
        <dbReference type="ARBA" id="ARBA00038043"/>
    </source>
</evidence>
<dbReference type="Gramene" id="RZC56918">
    <property type="protein sequence ID" value="RZC56918"/>
    <property type="gene ID" value="C5167_015769"/>
</dbReference>
<proteinExistence type="inferred from homology"/>
<dbReference type="PANTHER" id="PTHR48059">
    <property type="entry name" value="POLYGALACTURONASE INHIBITOR 1"/>
    <property type="match status" value="1"/>
</dbReference>
<dbReference type="FunFam" id="3.80.10.10:FF:000348">
    <property type="entry name" value="Polygalacturonase inhibitor 1"/>
    <property type="match status" value="1"/>
</dbReference>
<dbReference type="AlphaFoldDB" id="A0A4Y7JAV2"/>
<dbReference type="Proteomes" id="UP000316621">
    <property type="component" value="Chromosome 3"/>
</dbReference>
<comment type="similarity">
    <text evidence="4">Belongs to the polygalacturonase-inhibiting protein family.</text>
</comment>
<reference evidence="7 8" key="1">
    <citation type="journal article" date="2018" name="Science">
        <title>The opium poppy genome and morphinan production.</title>
        <authorList>
            <person name="Guo L."/>
            <person name="Winzer T."/>
            <person name="Yang X."/>
            <person name="Li Y."/>
            <person name="Ning Z."/>
            <person name="He Z."/>
            <person name="Teodor R."/>
            <person name="Lu Y."/>
            <person name="Bowser T.A."/>
            <person name="Graham I.A."/>
            <person name="Ye K."/>
        </authorList>
    </citation>
    <scope>NUCLEOTIDE SEQUENCE [LARGE SCALE GENOMIC DNA]</scope>
    <source>
        <strain evidence="8">cv. HN1</strain>
        <tissue evidence="7">Leaves</tissue>
    </source>
</reference>
<evidence type="ECO:0000256" key="5">
    <source>
        <dbReference type="SAM" id="SignalP"/>
    </source>
</evidence>
<accession>A0A4Y7JAV2</accession>
<keyword evidence="3" id="KW-0677">Repeat</keyword>
<evidence type="ECO:0000313" key="7">
    <source>
        <dbReference type="EMBL" id="RZC56918.1"/>
    </source>
</evidence>